<dbReference type="AlphaFoldDB" id="A0A0S7WDQ0"/>
<accession>A0A0S7WDQ0</accession>
<dbReference type="Proteomes" id="UP000051124">
    <property type="component" value="Unassembled WGS sequence"/>
</dbReference>
<dbReference type="Pfam" id="PF01261">
    <property type="entry name" value="AP_endonuc_2"/>
    <property type="match status" value="1"/>
</dbReference>
<sequence>MMQEMLDIVDRIGYQAMFDEKDICEAIDFAEENGFPVVEVNLNCPHFSPESVDRVGRLRVREYSESKRVRLILHAPEGLSMMNVQAAVRKASVERIKQLMDFGNQIGADRMTYHLGSSVPMVVCGERRQLHTLYTREYRGALMKSLEEIGEYSENRLLPCVENTSGFRYDFAAEVLAEFLRNGFYLTWDIGHTNYLKGRGRQEEIDYFLKHRDRIRVVHIHDNYGSRDEHNVVGDGTVDFTHCLSLLDSPLTELIFEVRPRENALLCRENLRRMIVEDSRRVT</sequence>
<dbReference type="InterPro" id="IPR050312">
    <property type="entry name" value="IolE/XylAMocC-like"/>
</dbReference>
<proteinExistence type="predicted"/>
<dbReference type="SUPFAM" id="SSF51658">
    <property type="entry name" value="Xylose isomerase-like"/>
    <property type="match status" value="1"/>
</dbReference>
<name>A0A0S7WDQ0_UNCT6</name>
<evidence type="ECO:0000259" key="1">
    <source>
        <dbReference type="Pfam" id="PF01261"/>
    </source>
</evidence>
<evidence type="ECO:0000313" key="2">
    <source>
        <dbReference type="EMBL" id="KPJ48282.1"/>
    </source>
</evidence>
<reference evidence="2 3" key="1">
    <citation type="journal article" date="2015" name="Microbiome">
        <title>Genomic resolution of linkages in carbon, nitrogen, and sulfur cycling among widespread estuary sediment bacteria.</title>
        <authorList>
            <person name="Baker B.J."/>
            <person name="Lazar C.S."/>
            <person name="Teske A.P."/>
            <person name="Dick G.J."/>
        </authorList>
    </citation>
    <scope>NUCLEOTIDE SEQUENCE [LARGE SCALE GENOMIC DNA]</scope>
    <source>
        <strain evidence="2">DG_26</strain>
    </source>
</reference>
<dbReference type="InterPro" id="IPR013022">
    <property type="entry name" value="Xyl_isomerase-like_TIM-brl"/>
</dbReference>
<feature type="domain" description="Xylose isomerase-like TIM barrel" evidence="1">
    <location>
        <begin position="27"/>
        <end position="250"/>
    </location>
</feature>
<evidence type="ECO:0000313" key="3">
    <source>
        <dbReference type="Proteomes" id="UP000051124"/>
    </source>
</evidence>
<protein>
    <recommendedName>
        <fullName evidence="1">Xylose isomerase-like TIM barrel domain-containing protein</fullName>
    </recommendedName>
</protein>
<dbReference type="PANTHER" id="PTHR12110">
    <property type="entry name" value="HYDROXYPYRUVATE ISOMERASE"/>
    <property type="match status" value="1"/>
</dbReference>
<organism evidence="2 3">
    <name type="scientific">candidate division TA06 bacterium DG_26</name>
    <dbReference type="NCBI Taxonomy" id="1703771"/>
    <lineage>
        <taxon>Bacteria</taxon>
        <taxon>Bacteria division TA06</taxon>
    </lineage>
</organism>
<dbReference type="PANTHER" id="PTHR12110:SF21">
    <property type="entry name" value="XYLOSE ISOMERASE-LIKE TIM BARREL DOMAIN-CONTAINING PROTEIN"/>
    <property type="match status" value="1"/>
</dbReference>
<dbReference type="Gene3D" id="3.20.20.150">
    <property type="entry name" value="Divalent-metal-dependent TIM barrel enzymes"/>
    <property type="match status" value="1"/>
</dbReference>
<dbReference type="InterPro" id="IPR036237">
    <property type="entry name" value="Xyl_isomerase-like_sf"/>
</dbReference>
<dbReference type="EMBL" id="LIZT01000128">
    <property type="protein sequence ID" value="KPJ48282.1"/>
    <property type="molecule type" value="Genomic_DNA"/>
</dbReference>
<gene>
    <name evidence="2" type="ORF">AMJ40_07780</name>
</gene>
<comment type="caution">
    <text evidence="2">The sequence shown here is derived from an EMBL/GenBank/DDBJ whole genome shotgun (WGS) entry which is preliminary data.</text>
</comment>